<dbReference type="Pfam" id="PF02452">
    <property type="entry name" value="PemK_toxin"/>
    <property type="match status" value="1"/>
</dbReference>
<dbReference type="GO" id="GO:0016075">
    <property type="term" value="P:rRNA catabolic process"/>
    <property type="evidence" value="ECO:0007669"/>
    <property type="project" value="TreeGrafter"/>
</dbReference>
<dbReference type="OrthoDB" id="9808744at2"/>
<protein>
    <recommendedName>
        <fullName evidence="5">Type II toxin-antitoxin system PemK/MazF family toxin</fullName>
    </recommendedName>
</protein>
<proteinExistence type="inferred from homology"/>
<dbReference type="Proteomes" id="UP000187439">
    <property type="component" value="Unassembled WGS sequence"/>
</dbReference>
<dbReference type="GO" id="GO:0006402">
    <property type="term" value="P:mRNA catabolic process"/>
    <property type="evidence" value="ECO:0007669"/>
    <property type="project" value="TreeGrafter"/>
</dbReference>
<dbReference type="PANTHER" id="PTHR33988">
    <property type="entry name" value="ENDORIBONUCLEASE MAZF-RELATED"/>
    <property type="match status" value="1"/>
</dbReference>
<dbReference type="EMBL" id="MPTC01000037">
    <property type="protein sequence ID" value="OMD35665.1"/>
    <property type="molecule type" value="Genomic_DNA"/>
</dbReference>
<dbReference type="RefSeq" id="WP_076121285.1">
    <property type="nucleotide sequence ID" value="NZ_MPTC01000037.1"/>
</dbReference>
<dbReference type="GO" id="GO:0004521">
    <property type="term" value="F:RNA endonuclease activity"/>
    <property type="evidence" value="ECO:0007669"/>
    <property type="project" value="TreeGrafter"/>
</dbReference>
<dbReference type="AlphaFoldDB" id="A0A1R0XKN7"/>
<dbReference type="InterPro" id="IPR003477">
    <property type="entry name" value="PemK-like"/>
</dbReference>
<name>A0A1R0XKN7_9BACL</name>
<evidence type="ECO:0000256" key="1">
    <source>
        <dbReference type="ARBA" id="ARBA00007521"/>
    </source>
</evidence>
<evidence type="ECO:0000256" key="2">
    <source>
        <dbReference type="ARBA" id="ARBA00022649"/>
    </source>
</evidence>
<comment type="caution">
    <text evidence="3">The sequence shown here is derived from an EMBL/GenBank/DDBJ whole genome shotgun (WGS) entry which is preliminary data.</text>
</comment>
<evidence type="ECO:0000313" key="4">
    <source>
        <dbReference type="Proteomes" id="UP000187439"/>
    </source>
</evidence>
<reference evidence="3 4" key="1">
    <citation type="submission" date="2016-10" db="EMBL/GenBank/DDBJ databases">
        <title>Paenibacillus species isolates.</title>
        <authorList>
            <person name="Beno S.M."/>
        </authorList>
    </citation>
    <scope>NUCLEOTIDE SEQUENCE [LARGE SCALE GENOMIC DNA]</scope>
    <source>
        <strain evidence="3 4">FSL H7-0710</strain>
    </source>
</reference>
<gene>
    <name evidence="3" type="ORF">BSK52_26560</name>
</gene>
<dbReference type="Gene3D" id="2.30.30.110">
    <property type="match status" value="1"/>
</dbReference>
<comment type="similarity">
    <text evidence="1">Belongs to the PemK/MazF family.</text>
</comment>
<dbReference type="GO" id="GO:0003677">
    <property type="term" value="F:DNA binding"/>
    <property type="evidence" value="ECO:0007669"/>
    <property type="project" value="InterPro"/>
</dbReference>
<evidence type="ECO:0000313" key="3">
    <source>
        <dbReference type="EMBL" id="OMD35665.1"/>
    </source>
</evidence>
<sequence>MGVTGQVKRGSIVYLSLDPTRGHEQGSFRPLLVVSDGFIQSNPGSTNAFIVPITTKDRSNVMKIPVPADIKVDGALVGKPEWTELSGFSIPNHARSVDLSARNAVVIGEVDPQSDFYLRSVTIVRAILA</sequence>
<keyword evidence="2" id="KW-1277">Toxin-antitoxin system</keyword>
<organism evidence="3 4">
    <name type="scientific">Paenibacillus odorifer</name>
    <dbReference type="NCBI Taxonomy" id="189426"/>
    <lineage>
        <taxon>Bacteria</taxon>
        <taxon>Bacillati</taxon>
        <taxon>Bacillota</taxon>
        <taxon>Bacilli</taxon>
        <taxon>Bacillales</taxon>
        <taxon>Paenibacillaceae</taxon>
        <taxon>Paenibacillus</taxon>
    </lineage>
</organism>
<evidence type="ECO:0008006" key="5">
    <source>
        <dbReference type="Google" id="ProtNLM"/>
    </source>
</evidence>
<dbReference type="SUPFAM" id="SSF50118">
    <property type="entry name" value="Cell growth inhibitor/plasmid maintenance toxic component"/>
    <property type="match status" value="1"/>
</dbReference>
<dbReference type="PANTHER" id="PTHR33988:SF3">
    <property type="entry name" value="ENDORIBONUCLEASE TOXIN CHPB-RELATED"/>
    <property type="match status" value="1"/>
</dbReference>
<accession>A0A1R0XKN7</accession>
<dbReference type="InterPro" id="IPR011067">
    <property type="entry name" value="Plasmid_toxin/cell-grow_inhib"/>
</dbReference>